<evidence type="ECO:0000256" key="3">
    <source>
        <dbReference type="ARBA" id="ARBA00022833"/>
    </source>
</evidence>
<dbReference type="InterPro" id="IPR008584">
    <property type="entry name" value="CXXC_Zn-binding_euk"/>
</dbReference>
<evidence type="ECO:0000313" key="4">
    <source>
        <dbReference type="EMBL" id="ORY24798.1"/>
    </source>
</evidence>
<dbReference type="FunCoup" id="A0A1Y2AQD9">
    <property type="interactions" value="261"/>
</dbReference>
<name>A0A1Y2AQD9_9TREE</name>
<dbReference type="SUPFAM" id="SSF141678">
    <property type="entry name" value="MAL13P1.257-like"/>
    <property type="match status" value="1"/>
</dbReference>
<dbReference type="Proteomes" id="UP000193986">
    <property type="component" value="Unassembled WGS sequence"/>
</dbReference>
<sequence length="142" mass="16192">MCTSCRETHPKTVSLNQKEEYEISGSRGSAHFVWRCSNCKKEHSASFIPIPPSKDTSPRPYTSQNGTFQPLIALDCRGLEFTQFHFTGKWHCLAADDDGNAKGAEFQFDLDEVDEDGRWDDYDEDAAREVGVRELKSRIERL</sequence>
<dbReference type="GO" id="GO:0008270">
    <property type="term" value="F:zinc ion binding"/>
    <property type="evidence" value="ECO:0007669"/>
    <property type="project" value="TreeGrafter"/>
</dbReference>
<gene>
    <name evidence="4" type="ORF">BCR39DRAFT_316264</name>
</gene>
<dbReference type="STRING" id="71784.A0A1Y2AQD9"/>
<comment type="similarity">
    <text evidence="1">Belongs to the UPF0587 family.</text>
</comment>
<dbReference type="OrthoDB" id="10248838at2759"/>
<proteinExistence type="inferred from homology"/>
<reference evidence="4 5" key="1">
    <citation type="submission" date="2016-07" db="EMBL/GenBank/DDBJ databases">
        <title>Pervasive Adenine N6-methylation of Active Genes in Fungi.</title>
        <authorList>
            <consortium name="DOE Joint Genome Institute"/>
            <person name="Mondo S.J."/>
            <person name="Dannebaum R.O."/>
            <person name="Kuo R.C."/>
            <person name="Labutti K."/>
            <person name="Haridas S."/>
            <person name="Kuo A."/>
            <person name="Salamov A."/>
            <person name="Ahrendt S.R."/>
            <person name="Lipzen A."/>
            <person name="Sullivan W."/>
            <person name="Andreopoulos W.B."/>
            <person name="Clum A."/>
            <person name="Lindquist E."/>
            <person name="Daum C."/>
            <person name="Ramamoorthy G.K."/>
            <person name="Gryganskyi A."/>
            <person name="Culley D."/>
            <person name="Magnuson J.K."/>
            <person name="James T.Y."/>
            <person name="O'Malley M.A."/>
            <person name="Stajich J.E."/>
            <person name="Spatafora J.W."/>
            <person name="Visel A."/>
            <person name="Grigoriev I.V."/>
        </authorList>
    </citation>
    <scope>NUCLEOTIDE SEQUENCE [LARGE SCALE GENOMIC DNA]</scope>
    <source>
        <strain evidence="4 5">68-887.2</strain>
    </source>
</reference>
<evidence type="ECO:0000256" key="1">
    <source>
        <dbReference type="ARBA" id="ARBA00007818"/>
    </source>
</evidence>
<dbReference type="AlphaFoldDB" id="A0A1Y2AQD9"/>
<dbReference type="EMBL" id="MCFC01000064">
    <property type="protein sequence ID" value="ORY24798.1"/>
    <property type="molecule type" value="Genomic_DNA"/>
</dbReference>
<dbReference type="PANTHER" id="PTHR12857">
    <property type="entry name" value="CXXC MOTIF CONTAINING ZINC BINDING PROTEIN"/>
    <property type="match status" value="1"/>
</dbReference>
<keyword evidence="2" id="KW-0479">Metal-binding</keyword>
<dbReference type="InParanoid" id="A0A1Y2AQD9"/>
<evidence type="ECO:0000313" key="5">
    <source>
        <dbReference type="Proteomes" id="UP000193986"/>
    </source>
</evidence>
<accession>A0A1Y2AQD9</accession>
<dbReference type="PANTHER" id="PTHR12857:SF0">
    <property type="entry name" value="CXXC MOTIF CONTAINING ZINC BINDING PROTEIN"/>
    <property type="match status" value="1"/>
</dbReference>
<dbReference type="Pfam" id="PF05907">
    <property type="entry name" value="CXXC_Zn-b_euk"/>
    <property type="match status" value="1"/>
</dbReference>
<comment type="caution">
    <text evidence="4">The sequence shown here is derived from an EMBL/GenBank/DDBJ whole genome shotgun (WGS) entry which is preliminary data.</text>
</comment>
<protein>
    <recommendedName>
        <fullName evidence="6">DUF866-domain-containing protein</fullName>
    </recommendedName>
</protein>
<organism evidence="4 5">
    <name type="scientific">Naematelia encephala</name>
    <dbReference type="NCBI Taxonomy" id="71784"/>
    <lineage>
        <taxon>Eukaryota</taxon>
        <taxon>Fungi</taxon>
        <taxon>Dikarya</taxon>
        <taxon>Basidiomycota</taxon>
        <taxon>Agaricomycotina</taxon>
        <taxon>Tremellomycetes</taxon>
        <taxon>Tremellales</taxon>
        <taxon>Naemateliaceae</taxon>
        <taxon>Naematelia</taxon>
    </lineage>
</organism>
<keyword evidence="3" id="KW-0862">Zinc</keyword>
<keyword evidence="5" id="KW-1185">Reference proteome</keyword>
<evidence type="ECO:0000256" key="2">
    <source>
        <dbReference type="ARBA" id="ARBA00022723"/>
    </source>
</evidence>
<evidence type="ECO:0008006" key="6">
    <source>
        <dbReference type="Google" id="ProtNLM"/>
    </source>
</evidence>